<dbReference type="RefSeq" id="WP_039359627.1">
    <property type="nucleotide sequence ID" value="NZ_PGEZ01000002.1"/>
</dbReference>
<dbReference type="InterPro" id="IPR007061">
    <property type="entry name" value="MST-like"/>
</dbReference>
<evidence type="ECO:0000313" key="2">
    <source>
        <dbReference type="Proteomes" id="UP000230842"/>
    </source>
</evidence>
<dbReference type="OrthoDB" id="2363925at2"/>
<dbReference type="NCBIfam" id="NF047843">
    <property type="entry name" value="MST_Rv0443"/>
    <property type="match status" value="1"/>
</dbReference>
<dbReference type="Pfam" id="PF04978">
    <property type="entry name" value="MST"/>
    <property type="match status" value="1"/>
</dbReference>
<proteinExistence type="predicted"/>
<dbReference type="EMBL" id="PGEZ01000002">
    <property type="protein sequence ID" value="PJJ53946.1"/>
    <property type="molecule type" value="Genomic_DNA"/>
</dbReference>
<dbReference type="InterPro" id="IPR034660">
    <property type="entry name" value="DinB/YfiT-like"/>
</dbReference>
<name>A0A0B2BAZ4_9ACTN</name>
<reference evidence="1 2" key="1">
    <citation type="submission" date="2017-11" db="EMBL/GenBank/DDBJ databases">
        <title>Genomic Encyclopedia of Archaeal and Bacterial Type Strains, Phase II (KMG-II): From Individual Species to Whole Genera.</title>
        <authorList>
            <person name="Goeker M."/>
        </authorList>
    </citation>
    <scope>NUCLEOTIDE SEQUENCE [LARGE SCALE GENOMIC DNA]</scope>
    <source>
        <strain evidence="1 2">DSM 27763</strain>
    </source>
</reference>
<dbReference type="Gene3D" id="1.20.120.450">
    <property type="entry name" value="dinb family like domain"/>
    <property type="match status" value="1"/>
</dbReference>
<dbReference type="SUPFAM" id="SSF109854">
    <property type="entry name" value="DinB/YfiT-like putative metalloenzymes"/>
    <property type="match status" value="1"/>
</dbReference>
<protein>
    <submittedName>
        <fullName evidence="1">Uncharacterized protein DUF664</fullName>
    </submittedName>
</protein>
<keyword evidence="2" id="KW-1185">Reference proteome</keyword>
<evidence type="ECO:0000313" key="1">
    <source>
        <dbReference type="EMBL" id="PJJ53946.1"/>
    </source>
</evidence>
<accession>A0A0B2BAZ4</accession>
<dbReference type="AlphaFoldDB" id="A0A0B2BAZ4"/>
<organism evidence="1 2">
    <name type="scientific">Mumia flava</name>
    <dbReference type="NCBI Taxonomy" id="1348852"/>
    <lineage>
        <taxon>Bacteria</taxon>
        <taxon>Bacillati</taxon>
        <taxon>Actinomycetota</taxon>
        <taxon>Actinomycetes</taxon>
        <taxon>Propionibacteriales</taxon>
        <taxon>Nocardioidaceae</taxon>
        <taxon>Mumia</taxon>
    </lineage>
</organism>
<dbReference type="Proteomes" id="UP000230842">
    <property type="component" value="Unassembled WGS sequence"/>
</dbReference>
<gene>
    <name evidence="1" type="ORF">CLV56_3448</name>
</gene>
<comment type="caution">
    <text evidence="1">The sequence shown here is derived from an EMBL/GenBank/DDBJ whole genome shotgun (WGS) entry which is preliminary data.</text>
</comment>
<sequence length="173" mass="18958">MSDDDLRCTRTLLLDQIDRLEGLADTITDGLAPDVATARPGPRANSIAWLLWHSARVLDDHTADLAGTRQAWTEDGWVERFGLPFAPDATGFGHGPEEVAAVRSGADDLAGYHRAATERVRVYVRTLDADELDRIVDTRWDPPVTAGVRIVSMLGDSLQHLGQAAYVRGLTER</sequence>